<organism evidence="1 2">
    <name type="scientific">Coniosporium uncinatum</name>
    <dbReference type="NCBI Taxonomy" id="93489"/>
    <lineage>
        <taxon>Eukaryota</taxon>
        <taxon>Fungi</taxon>
        <taxon>Dikarya</taxon>
        <taxon>Ascomycota</taxon>
        <taxon>Pezizomycotina</taxon>
        <taxon>Dothideomycetes</taxon>
        <taxon>Dothideomycetes incertae sedis</taxon>
        <taxon>Coniosporium</taxon>
    </lineage>
</organism>
<gene>
    <name evidence="1" type="ORF">LTS18_012502</name>
</gene>
<evidence type="ECO:0000313" key="1">
    <source>
        <dbReference type="EMBL" id="KAK3080853.1"/>
    </source>
</evidence>
<keyword evidence="2" id="KW-1185">Reference proteome</keyword>
<reference evidence="1" key="1">
    <citation type="submission" date="2024-09" db="EMBL/GenBank/DDBJ databases">
        <title>Black Yeasts Isolated from many extreme environments.</title>
        <authorList>
            <person name="Coleine C."/>
            <person name="Stajich J.E."/>
            <person name="Selbmann L."/>
        </authorList>
    </citation>
    <scope>NUCLEOTIDE SEQUENCE</scope>
    <source>
        <strain evidence="1">CCFEE 5737</strain>
    </source>
</reference>
<evidence type="ECO:0000313" key="2">
    <source>
        <dbReference type="Proteomes" id="UP001186974"/>
    </source>
</evidence>
<dbReference type="Proteomes" id="UP001186974">
    <property type="component" value="Unassembled WGS sequence"/>
</dbReference>
<proteinExistence type="predicted"/>
<comment type="caution">
    <text evidence="1">The sequence shown here is derived from an EMBL/GenBank/DDBJ whole genome shotgun (WGS) entry which is preliminary data.</text>
</comment>
<sequence length="188" mass="20650">MSFSQAYYYPSTSMPIATPRKPGYYPSPHHGAYSRMSVSPPEAADSVTTSGVASYDPSAASSSYAGSANEYDSASSGTQSVDLYEYMNDRVASAYNPLPLDRSLAQQAQTSGQLNAKTRQLMELQALAQSRLAAAQANFAQGMKTAKEVQRDLEWTQKRVTDINRRAARKYPKEYQVASQRYAAPVDY</sequence>
<name>A0ACC3DVZ3_9PEZI</name>
<protein>
    <submittedName>
        <fullName evidence="1">Uncharacterized protein</fullName>
    </submittedName>
</protein>
<accession>A0ACC3DVZ3</accession>
<dbReference type="EMBL" id="JAWDJW010000375">
    <property type="protein sequence ID" value="KAK3080853.1"/>
    <property type="molecule type" value="Genomic_DNA"/>
</dbReference>